<reference evidence="1" key="1">
    <citation type="submission" date="2019-11" db="EMBL/GenBank/DDBJ databases">
        <title>Nori genome reveals adaptations in red seaweeds to the harsh intertidal environment.</title>
        <authorList>
            <person name="Wang D."/>
            <person name="Mao Y."/>
        </authorList>
    </citation>
    <scope>NUCLEOTIDE SEQUENCE</scope>
    <source>
        <tissue evidence="1">Gametophyte</tissue>
    </source>
</reference>
<accession>A0ACC3CCX1</accession>
<proteinExistence type="predicted"/>
<organism evidence="1 2">
    <name type="scientific">Pyropia yezoensis</name>
    <name type="common">Susabi-nori</name>
    <name type="synonym">Porphyra yezoensis</name>
    <dbReference type="NCBI Taxonomy" id="2788"/>
    <lineage>
        <taxon>Eukaryota</taxon>
        <taxon>Rhodophyta</taxon>
        <taxon>Bangiophyceae</taxon>
        <taxon>Bangiales</taxon>
        <taxon>Bangiaceae</taxon>
        <taxon>Pyropia</taxon>
    </lineage>
</organism>
<protein>
    <submittedName>
        <fullName evidence="1">Uncharacterized protein</fullName>
    </submittedName>
</protein>
<sequence length="114" mass="11489">MRSPKSPALSGPKSPRTRAFDRHVPGSGLRGLPKKGGAGGKGTWGGIMTADGPAAVDTHDPNYDSDGGNFSLDPLPGGAPRQAVAHVSVSTAKAEEPEKVEKAPSLASESGASM</sequence>
<evidence type="ECO:0000313" key="2">
    <source>
        <dbReference type="Proteomes" id="UP000798662"/>
    </source>
</evidence>
<dbReference type="Proteomes" id="UP000798662">
    <property type="component" value="Chromosome 3"/>
</dbReference>
<keyword evidence="2" id="KW-1185">Reference proteome</keyword>
<gene>
    <name evidence="1" type="ORF">I4F81_010437</name>
</gene>
<evidence type="ECO:0000313" key="1">
    <source>
        <dbReference type="EMBL" id="KAK1867940.1"/>
    </source>
</evidence>
<name>A0ACC3CCX1_PYRYE</name>
<comment type="caution">
    <text evidence="1">The sequence shown here is derived from an EMBL/GenBank/DDBJ whole genome shotgun (WGS) entry which is preliminary data.</text>
</comment>
<dbReference type="EMBL" id="CM020620">
    <property type="protein sequence ID" value="KAK1867940.1"/>
    <property type="molecule type" value="Genomic_DNA"/>
</dbReference>